<dbReference type="PANTHER" id="PTHR11941:SF54">
    <property type="entry name" value="ENOYL-COA HYDRATASE, MITOCHONDRIAL"/>
    <property type="match status" value="1"/>
</dbReference>
<accession>A0A6C0Y6F3</accession>
<sequence length="257" mass="28010">MNNLIKENTAGNMEVQGEVAVFTFSGSGHNTFATWKMNEIAETLENLDTSSIRAVIITAGEGRSFGVGGDFHEVNTFKGSDEVDKWIAACVRMYTSVLALSVPVIAALDGYSIGIGLQLALCADYRVASHIADLRMPELKLGIACVLGSCLLNERVAPHVVNRMIMTCEPWLAPKAFEDGLVDVVASENESVLEKAKTIAQQFSKYQPVPFKTTKRYANAGIIERLEHARIEATRAHRAGFAASQSAQERMREVISS</sequence>
<dbReference type="GO" id="GO:0016853">
    <property type="term" value="F:isomerase activity"/>
    <property type="evidence" value="ECO:0007669"/>
    <property type="project" value="UniProtKB-KW"/>
</dbReference>
<evidence type="ECO:0000256" key="1">
    <source>
        <dbReference type="ARBA" id="ARBA00005254"/>
    </source>
</evidence>
<dbReference type="InterPro" id="IPR001753">
    <property type="entry name" value="Enoyl-CoA_hydra/iso"/>
</dbReference>
<dbReference type="EMBL" id="CP044456">
    <property type="protein sequence ID" value="QIC71817.1"/>
    <property type="molecule type" value="Genomic_DNA"/>
</dbReference>
<dbReference type="Proteomes" id="UP000503440">
    <property type="component" value="Plasmid pB18-1"/>
</dbReference>
<dbReference type="SUPFAM" id="SSF52096">
    <property type="entry name" value="ClpP/crotonase"/>
    <property type="match status" value="1"/>
</dbReference>
<dbReference type="InterPro" id="IPR029045">
    <property type="entry name" value="ClpP/crotonase-like_dom_sf"/>
</dbReference>
<dbReference type="PANTHER" id="PTHR11941">
    <property type="entry name" value="ENOYL-COA HYDRATASE-RELATED"/>
    <property type="match status" value="1"/>
</dbReference>
<comment type="similarity">
    <text evidence="1">Belongs to the enoyl-CoA hydratase/isomerase family.</text>
</comment>
<proteinExistence type="inferred from homology"/>
<keyword evidence="2" id="KW-0413">Isomerase</keyword>
<geneLocation type="plasmid" evidence="3">
    <name>pb18-1</name>
</geneLocation>
<dbReference type="Pfam" id="PF00378">
    <property type="entry name" value="ECH_1"/>
    <property type="match status" value="1"/>
</dbReference>
<evidence type="ECO:0000313" key="2">
    <source>
        <dbReference type="EMBL" id="QIC71817.1"/>
    </source>
</evidence>
<dbReference type="Gene3D" id="3.90.226.10">
    <property type="entry name" value="2-enoyl-CoA Hydratase, Chain A, domain 1"/>
    <property type="match status" value="1"/>
</dbReference>
<organism evidence="2 3">
    <name type="scientific">Acinetobacter indicus</name>
    <dbReference type="NCBI Taxonomy" id="756892"/>
    <lineage>
        <taxon>Bacteria</taxon>
        <taxon>Pseudomonadati</taxon>
        <taxon>Pseudomonadota</taxon>
        <taxon>Gammaproteobacteria</taxon>
        <taxon>Moraxellales</taxon>
        <taxon>Moraxellaceae</taxon>
        <taxon>Acinetobacter</taxon>
    </lineage>
</organism>
<dbReference type="AlphaFoldDB" id="A0A6C0Y6F3"/>
<name>A0A6C0Y6F3_9GAMM</name>
<reference evidence="2 3" key="1">
    <citation type="submission" date="2019-09" db="EMBL/GenBank/DDBJ databases">
        <title>Non-baumannii Acinetobacter spp. carrying blaNDM-1 isolated in China.</title>
        <authorList>
            <person name="Cui C."/>
            <person name="Chen C."/>
            <person name="Sun J."/>
            <person name="Liu Y."/>
        </authorList>
    </citation>
    <scope>NUCLEOTIDE SEQUENCE [LARGE SCALE GENOMIC DNA]</scope>
    <source>
        <strain evidence="2 3">B18</strain>
        <plasmid evidence="3">pb18-1</plasmid>
    </source>
</reference>
<dbReference type="Gene3D" id="1.20.5.1610">
    <property type="match status" value="1"/>
</dbReference>
<dbReference type="CDD" id="cd06558">
    <property type="entry name" value="crotonase-like"/>
    <property type="match status" value="1"/>
</dbReference>
<evidence type="ECO:0000313" key="3">
    <source>
        <dbReference type="Proteomes" id="UP000503440"/>
    </source>
</evidence>
<keyword evidence="2" id="KW-0614">Plasmid</keyword>
<dbReference type="GO" id="GO:0006635">
    <property type="term" value="P:fatty acid beta-oxidation"/>
    <property type="evidence" value="ECO:0007669"/>
    <property type="project" value="TreeGrafter"/>
</dbReference>
<gene>
    <name evidence="2" type="ORF">FSC09_15620</name>
</gene>
<dbReference type="RefSeq" id="WP_163146476.1">
    <property type="nucleotide sequence ID" value="NZ_CP044456.1"/>
</dbReference>
<protein>
    <submittedName>
        <fullName evidence="2">Enoyl-CoA hydratase/isomerase family protein</fullName>
    </submittedName>
</protein>